<dbReference type="OrthoDB" id="2847449at2759"/>
<keyword evidence="2" id="KW-1185">Reference proteome</keyword>
<dbReference type="EMBL" id="LAVV01009824">
    <property type="protein sequence ID" value="KNZ49931.1"/>
    <property type="molecule type" value="Genomic_DNA"/>
</dbReference>
<dbReference type="VEuPathDB" id="FungiDB:VP01_4690g1"/>
<proteinExistence type="predicted"/>
<evidence type="ECO:0000313" key="2">
    <source>
        <dbReference type="Proteomes" id="UP000037035"/>
    </source>
</evidence>
<name>A0A0L6UN40_9BASI</name>
<sequence>MGWQPRITALFKLSGLKDSMLNGEPALKEENNTLICAIILSKLSTNTQKNVVNSENEDNSQLLWKSIIKCFISLEPSSFEVSNIEKFITEVRSILVKMEDVVEPGQITPPWNSQITRNNTNSQA</sequence>
<organism evidence="1 2">
    <name type="scientific">Puccinia sorghi</name>
    <dbReference type="NCBI Taxonomy" id="27349"/>
    <lineage>
        <taxon>Eukaryota</taxon>
        <taxon>Fungi</taxon>
        <taxon>Dikarya</taxon>
        <taxon>Basidiomycota</taxon>
        <taxon>Pucciniomycotina</taxon>
        <taxon>Pucciniomycetes</taxon>
        <taxon>Pucciniales</taxon>
        <taxon>Pucciniaceae</taxon>
        <taxon>Puccinia</taxon>
    </lineage>
</organism>
<dbReference type="Proteomes" id="UP000037035">
    <property type="component" value="Unassembled WGS sequence"/>
</dbReference>
<accession>A0A0L6UN40</accession>
<dbReference type="AlphaFoldDB" id="A0A0L6UN40"/>
<comment type="caution">
    <text evidence="1">The sequence shown here is derived from an EMBL/GenBank/DDBJ whole genome shotgun (WGS) entry which is preliminary data.</text>
</comment>
<reference evidence="1 2" key="1">
    <citation type="submission" date="2015-08" db="EMBL/GenBank/DDBJ databases">
        <title>Next Generation Sequencing and Analysis of the Genome of Puccinia sorghi L Schw, the Causal Agent of Maize Common Rust.</title>
        <authorList>
            <person name="Rochi L."/>
            <person name="Burguener G."/>
            <person name="Darino M."/>
            <person name="Turjanski A."/>
            <person name="Kreff E."/>
            <person name="Dieguez M.J."/>
            <person name="Sacco F."/>
        </authorList>
    </citation>
    <scope>NUCLEOTIDE SEQUENCE [LARGE SCALE GENOMIC DNA]</scope>
    <source>
        <strain evidence="1 2">RO10H11247</strain>
    </source>
</reference>
<gene>
    <name evidence="1" type="ORF">VP01_4690g1</name>
</gene>
<evidence type="ECO:0000313" key="1">
    <source>
        <dbReference type="EMBL" id="KNZ49931.1"/>
    </source>
</evidence>
<protein>
    <submittedName>
        <fullName evidence="1">Uncharacterized protein</fullName>
    </submittedName>
</protein>